<feature type="transmembrane region" description="Helical" evidence="2">
    <location>
        <begin position="205"/>
        <end position="224"/>
    </location>
</feature>
<dbReference type="AlphaFoldDB" id="A0A8H7S962"/>
<evidence type="ECO:0000256" key="2">
    <source>
        <dbReference type="SAM" id="Phobius"/>
    </source>
</evidence>
<evidence type="ECO:0000256" key="1">
    <source>
        <dbReference type="SAM" id="MobiDB-lite"/>
    </source>
</evidence>
<comment type="caution">
    <text evidence="3">The sequence shown here is derived from an EMBL/GenBank/DDBJ whole genome shotgun (WGS) entry which is preliminary data.</text>
</comment>
<feature type="transmembrane region" description="Helical" evidence="2">
    <location>
        <begin position="101"/>
        <end position="120"/>
    </location>
</feature>
<dbReference type="Proteomes" id="UP000646827">
    <property type="component" value="Unassembled WGS sequence"/>
</dbReference>
<dbReference type="SUPFAM" id="SSF48097">
    <property type="entry name" value="Regulator of G-protein signaling, RGS"/>
    <property type="match status" value="1"/>
</dbReference>
<evidence type="ECO:0008006" key="5">
    <source>
        <dbReference type="Google" id="ProtNLM"/>
    </source>
</evidence>
<feature type="transmembrane region" description="Helical" evidence="2">
    <location>
        <begin position="236"/>
        <end position="258"/>
    </location>
</feature>
<feature type="transmembrane region" description="Helical" evidence="2">
    <location>
        <begin position="313"/>
        <end position="331"/>
    </location>
</feature>
<name>A0A8H7S962_9FUNG</name>
<evidence type="ECO:0000313" key="4">
    <source>
        <dbReference type="Proteomes" id="UP000646827"/>
    </source>
</evidence>
<dbReference type="Gene3D" id="1.10.167.10">
    <property type="entry name" value="Regulator of G-protein Signalling 4, domain 2"/>
    <property type="match status" value="1"/>
</dbReference>
<dbReference type="InterPro" id="IPR044926">
    <property type="entry name" value="RGS_subdomain_2"/>
</dbReference>
<keyword evidence="2" id="KW-0812">Transmembrane</keyword>
<dbReference type="InterPro" id="IPR036305">
    <property type="entry name" value="RGS_sf"/>
</dbReference>
<evidence type="ECO:0000313" key="3">
    <source>
        <dbReference type="EMBL" id="KAG2225160.1"/>
    </source>
</evidence>
<protein>
    <recommendedName>
        <fullName evidence="5">RGS domain-containing protein</fullName>
    </recommendedName>
</protein>
<keyword evidence="2" id="KW-0472">Membrane</keyword>
<keyword evidence="4" id="KW-1185">Reference proteome</keyword>
<dbReference type="EMBL" id="JAEPRB010000031">
    <property type="protein sequence ID" value="KAG2225160.1"/>
    <property type="molecule type" value="Genomic_DNA"/>
</dbReference>
<feature type="region of interest" description="Disordered" evidence="1">
    <location>
        <begin position="351"/>
        <end position="372"/>
    </location>
</feature>
<reference evidence="3 4" key="1">
    <citation type="submission" date="2020-12" db="EMBL/GenBank/DDBJ databases">
        <title>Metabolic potential, ecology and presence of endohyphal bacteria is reflected in genomic diversity of Mucoromycotina.</title>
        <authorList>
            <person name="Muszewska A."/>
            <person name="Okrasinska A."/>
            <person name="Steczkiewicz K."/>
            <person name="Drgas O."/>
            <person name="Orlowska M."/>
            <person name="Perlinska-Lenart U."/>
            <person name="Aleksandrzak-Piekarczyk T."/>
            <person name="Szatraj K."/>
            <person name="Zielenkiewicz U."/>
            <person name="Pilsyk S."/>
            <person name="Malc E."/>
            <person name="Mieczkowski P."/>
            <person name="Kruszewska J.S."/>
            <person name="Biernat P."/>
            <person name="Pawlowska J."/>
        </authorList>
    </citation>
    <scope>NUCLEOTIDE SEQUENCE [LARGE SCALE GENOMIC DNA]</scope>
    <source>
        <strain evidence="3 4">CBS 142.35</strain>
    </source>
</reference>
<accession>A0A8H7S962</accession>
<gene>
    <name evidence="3" type="ORF">INT45_009489</name>
</gene>
<dbReference type="OrthoDB" id="196547at2759"/>
<feature type="transmembrane region" description="Helical" evidence="2">
    <location>
        <begin position="132"/>
        <end position="153"/>
    </location>
</feature>
<feature type="transmembrane region" description="Helical" evidence="2">
    <location>
        <begin position="43"/>
        <end position="66"/>
    </location>
</feature>
<organism evidence="3 4">
    <name type="scientific">Circinella minor</name>
    <dbReference type="NCBI Taxonomy" id="1195481"/>
    <lineage>
        <taxon>Eukaryota</taxon>
        <taxon>Fungi</taxon>
        <taxon>Fungi incertae sedis</taxon>
        <taxon>Mucoromycota</taxon>
        <taxon>Mucoromycotina</taxon>
        <taxon>Mucoromycetes</taxon>
        <taxon>Mucorales</taxon>
        <taxon>Lichtheimiaceae</taxon>
        <taxon>Circinella</taxon>
    </lineage>
</organism>
<proteinExistence type="predicted"/>
<sequence length="614" mass="70998">MIGFFSQSPDCNDEQTIKQIYSTYNDPYNLCMLDRSKIRACKIYFATTCVNFAFIVVTTAIFVNLARGSNDILLTLPIPESPSHQSLYRQWKRTSLQRRSIVGTVLGATGHLVFSTAVFLSQSYYGAGTCEIYLWGVILGFYTWIFALCWRSYRLYFLLRLNMLKTRYGSIQDNVEQEQLVIEDSEYQWLMHHKDCKSIRMVRPLSVYLLLFFIMAIVCGLTEWQMDDCQVRWGVYLLLGFVGFFLLVVTPCVIWRSRRYKDLHGIRNEILIDAAAGICCCILTSIWYHEINGLAIRSPSGSYYNRFFAPRNWLAFLTTVGHITSIVYPIWKLVPNRFFWRLHFRRDNHSSHHSNGPGGIHSPRGFDNDGPMLPQTPETLEQLLRDAETTKQLIELAVRDFSSENVLAYKEYLKLVDRLQYQKYGRVVKRFTRRYYSSASTLVDFQPLDNIDATSIEKDDNLLASPIYSPLLEDFAKFYDTYIRQGAPLQVNISYRARNELDSFFARARVTSQADSDDDTVTVTGTDLITPWSHNNKLLAPLLPVHTPSETSSMKRKTRWSWSVATEFPLSEPLSDEMITTTGSQLTLIMFEPARNELFWNIFASVFPKYVNSQ</sequence>
<keyword evidence="2" id="KW-1133">Transmembrane helix</keyword>